<dbReference type="InterPro" id="IPR012373">
    <property type="entry name" value="Ferrdict_sens_TM"/>
</dbReference>
<reference evidence="4 5" key="1">
    <citation type="submission" date="2016-11" db="EMBL/GenBank/DDBJ databases">
        <authorList>
            <person name="Jaros S."/>
            <person name="Januszkiewicz K."/>
            <person name="Wedrychowicz H."/>
        </authorList>
    </citation>
    <scope>NUCLEOTIDE SEQUENCE [LARGE SCALE GENOMIC DNA]</scope>
    <source>
        <strain evidence="4 5">DSM 24787</strain>
    </source>
</reference>
<dbReference type="Proteomes" id="UP000185003">
    <property type="component" value="Unassembled WGS sequence"/>
</dbReference>
<dbReference type="InterPro" id="IPR006860">
    <property type="entry name" value="FecR"/>
</dbReference>
<dbReference type="RefSeq" id="WP_074239941.1">
    <property type="nucleotide sequence ID" value="NZ_FSRA01000001.1"/>
</dbReference>
<evidence type="ECO:0000259" key="3">
    <source>
        <dbReference type="Pfam" id="PF16344"/>
    </source>
</evidence>
<evidence type="ECO:0000256" key="1">
    <source>
        <dbReference type="SAM" id="Phobius"/>
    </source>
</evidence>
<dbReference type="Pfam" id="PF16344">
    <property type="entry name" value="FecR_C"/>
    <property type="match status" value="1"/>
</dbReference>
<gene>
    <name evidence="4" type="ORF">SAMN04488055_2927</name>
</gene>
<organism evidence="4 5">
    <name type="scientific">Chitinophaga niabensis</name>
    <dbReference type="NCBI Taxonomy" id="536979"/>
    <lineage>
        <taxon>Bacteria</taxon>
        <taxon>Pseudomonadati</taxon>
        <taxon>Bacteroidota</taxon>
        <taxon>Chitinophagia</taxon>
        <taxon>Chitinophagales</taxon>
        <taxon>Chitinophagaceae</taxon>
        <taxon>Chitinophaga</taxon>
    </lineage>
</organism>
<evidence type="ECO:0000313" key="4">
    <source>
        <dbReference type="EMBL" id="SIO10093.1"/>
    </source>
</evidence>
<dbReference type="GO" id="GO:0016989">
    <property type="term" value="F:sigma factor antagonist activity"/>
    <property type="evidence" value="ECO:0007669"/>
    <property type="project" value="TreeGrafter"/>
</dbReference>
<dbReference type="AlphaFoldDB" id="A0A1N6GRH2"/>
<evidence type="ECO:0000259" key="2">
    <source>
        <dbReference type="Pfam" id="PF04773"/>
    </source>
</evidence>
<accession>A0A1N6GRH2</accession>
<proteinExistence type="predicted"/>
<dbReference type="Gene3D" id="2.60.120.1440">
    <property type="match status" value="1"/>
</dbReference>
<dbReference type="Pfam" id="PF04773">
    <property type="entry name" value="FecR"/>
    <property type="match status" value="1"/>
</dbReference>
<feature type="transmembrane region" description="Helical" evidence="1">
    <location>
        <begin position="75"/>
        <end position="96"/>
    </location>
</feature>
<dbReference type="PIRSF" id="PIRSF018266">
    <property type="entry name" value="FecR"/>
    <property type="match status" value="1"/>
</dbReference>
<dbReference type="PANTHER" id="PTHR30273">
    <property type="entry name" value="PERIPLASMIC SIGNAL SENSOR AND SIGMA FACTOR ACTIVATOR FECR-RELATED"/>
    <property type="match status" value="1"/>
</dbReference>
<keyword evidence="5" id="KW-1185">Reference proteome</keyword>
<evidence type="ECO:0000313" key="5">
    <source>
        <dbReference type="Proteomes" id="UP000185003"/>
    </source>
</evidence>
<dbReference type="PANTHER" id="PTHR30273:SF2">
    <property type="entry name" value="PROTEIN FECR"/>
    <property type="match status" value="1"/>
</dbReference>
<dbReference type="OrthoDB" id="697544at2"/>
<name>A0A1N6GRH2_9BACT</name>
<dbReference type="EMBL" id="FSRA01000001">
    <property type="protein sequence ID" value="SIO10093.1"/>
    <property type="molecule type" value="Genomic_DNA"/>
</dbReference>
<feature type="domain" description="FecR protein" evidence="2">
    <location>
        <begin position="111"/>
        <end position="196"/>
    </location>
</feature>
<sequence>MDQEQLSKLLDKYQAGTCTPEEEEQVLHWLNSRNTNQGEWHNMTATAQQAYLDALYKDVRQSIEIPARRQPLRMMILRVAAIAVVVLGAALIYILMSRPGQMETIESLAGTKRIELPDGSVVVLNAASKLQYMADWETREVILEGEAFFDVKASSELPFVITSGEVRTRVLGTSFNIQAYPKDGKISVGVISGKVEMSKATEKIILEKGEAGVFDKQQGKLSHAEFQKEPEAWVKGELNFFHMPLAEVAAVLQRHYDISIEISNNSSKQCEITGKFHVNQTIDEVLQLICKTIDATYEADGKRVIIHAENGCHH</sequence>
<keyword evidence="1" id="KW-0812">Transmembrane</keyword>
<dbReference type="Gene3D" id="3.55.50.30">
    <property type="match status" value="1"/>
</dbReference>
<keyword evidence="1" id="KW-0472">Membrane</keyword>
<protein>
    <submittedName>
        <fullName evidence="4">Ferric-dicitrate binding protein FerR, regulates iron transport through sigma-19</fullName>
    </submittedName>
</protein>
<keyword evidence="1" id="KW-1133">Transmembrane helix</keyword>
<dbReference type="STRING" id="536979.SAMN04488055_2927"/>
<dbReference type="InterPro" id="IPR032508">
    <property type="entry name" value="FecR_C"/>
</dbReference>
<feature type="domain" description="Protein FecR C-terminal" evidence="3">
    <location>
        <begin position="238"/>
        <end position="306"/>
    </location>
</feature>